<name>W3X379_PESFW</name>
<accession>W3X379</accession>
<keyword evidence="2" id="KW-1185">Reference proteome</keyword>
<dbReference type="EMBL" id="KI912113">
    <property type="protein sequence ID" value="ETS80593.1"/>
    <property type="molecule type" value="Genomic_DNA"/>
</dbReference>
<gene>
    <name evidence="1" type="ORF">PFICI_08122</name>
</gene>
<proteinExistence type="predicted"/>
<dbReference type="InParanoid" id="W3X379"/>
<evidence type="ECO:0000313" key="2">
    <source>
        <dbReference type="Proteomes" id="UP000030651"/>
    </source>
</evidence>
<dbReference type="InterPro" id="IPR011990">
    <property type="entry name" value="TPR-like_helical_dom_sf"/>
</dbReference>
<reference evidence="2" key="1">
    <citation type="journal article" date="2015" name="BMC Genomics">
        <title>Genomic and transcriptomic analysis of the endophytic fungus Pestalotiopsis fici reveals its lifestyle and high potential for synthesis of natural products.</title>
        <authorList>
            <person name="Wang X."/>
            <person name="Zhang X."/>
            <person name="Liu L."/>
            <person name="Xiang M."/>
            <person name="Wang W."/>
            <person name="Sun X."/>
            <person name="Che Y."/>
            <person name="Guo L."/>
            <person name="Liu G."/>
            <person name="Guo L."/>
            <person name="Wang C."/>
            <person name="Yin W.B."/>
            <person name="Stadler M."/>
            <person name="Zhang X."/>
            <person name="Liu X."/>
        </authorList>
    </citation>
    <scope>NUCLEOTIDE SEQUENCE [LARGE SCALE GENOMIC DNA]</scope>
    <source>
        <strain evidence="2">W106-1 / CGMCC3.15140</strain>
    </source>
</reference>
<organism evidence="1 2">
    <name type="scientific">Pestalotiopsis fici (strain W106-1 / CGMCC3.15140)</name>
    <dbReference type="NCBI Taxonomy" id="1229662"/>
    <lineage>
        <taxon>Eukaryota</taxon>
        <taxon>Fungi</taxon>
        <taxon>Dikarya</taxon>
        <taxon>Ascomycota</taxon>
        <taxon>Pezizomycotina</taxon>
        <taxon>Sordariomycetes</taxon>
        <taxon>Xylariomycetidae</taxon>
        <taxon>Amphisphaeriales</taxon>
        <taxon>Sporocadaceae</taxon>
        <taxon>Pestalotiopsis</taxon>
    </lineage>
</organism>
<evidence type="ECO:0000313" key="1">
    <source>
        <dbReference type="EMBL" id="ETS80593.1"/>
    </source>
</evidence>
<dbReference type="Proteomes" id="UP000030651">
    <property type="component" value="Unassembled WGS sequence"/>
</dbReference>
<dbReference type="KEGG" id="pfy:PFICI_08122"/>
<dbReference type="AlphaFoldDB" id="W3X379"/>
<sequence>MENEANVAFNQYTNHLAEASKHRRLAQWEDAFRELKSAENFVDQWRQRVLYELGAVERRLGRVKNATSYLEQALAITRVDELQRIHILGELAIVYQHAQPVEASKALNAAKDQYEDAKDLAKVEWQSYHDHGLLKHKHRALQADAQACRAIGNVGLINYLRSLDDGNTDLLHESILQVEERVQRAQTLQAVLRQDPSTEDSDYDFHASLIQQAHTWESIGYDRLTLARVTNNELEEALRCGEKSQALTQHSHDSTVRGLSRFFYGYALLKNRKMDLAKKCLGFRDDHLDTCTSIVALCREPLEHYPKYLEEITIKELGLNMEQYDEHGYNALDYTVFQESAEMKRVVLQRLREGNYNEAEKDESRRAETIKRLEEESVLKKHYREVFQECLRPNLMKGGRDVVQKVRDSYADILKNDEAKMASFDQLRVVPYSDFIAHGRLPLFTDGITREYSSIRAAKSEKTTKDCVVFFSYRWRLPLESRPDDAVETRYGEGTQYGRMCNSLESLLEISNRDCWDGSGGLDGRNLYIWLDCACINQENADPGIKALPIITTQCDVMITLNEPGFFERGWCAVEAALEQTIKQSFGVHKWYEHNFAENRLQEFSRPIVEDISRLHVTRAEDRPAIEFLFRQRKFLGNGAK</sequence>
<protein>
    <submittedName>
        <fullName evidence="1">Uncharacterized protein</fullName>
    </submittedName>
</protein>
<dbReference type="eggNOG" id="ENOG502SIFH">
    <property type="taxonomic scope" value="Eukaryota"/>
</dbReference>
<dbReference type="OrthoDB" id="423576at2759"/>
<dbReference type="GeneID" id="19273135"/>
<dbReference type="Gene3D" id="1.25.40.10">
    <property type="entry name" value="Tetratricopeptide repeat domain"/>
    <property type="match status" value="1"/>
</dbReference>
<dbReference type="HOGENOM" id="CLU_030732_0_0_1"/>
<dbReference type="SUPFAM" id="SSF48452">
    <property type="entry name" value="TPR-like"/>
    <property type="match status" value="1"/>
</dbReference>
<dbReference type="RefSeq" id="XP_007834894.1">
    <property type="nucleotide sequence ID" value="XM_007836703.1"/>
</dbReference>
<dbReference type="OMA" id="GWCAVEA"/>